<comment type="caution">
    <text evidence="1">The sequence shown here is derived from an EMBL/GenBank/DDBJ whole genome shotgun (WGS) entry which is preliminary data.</text>
</comment>
<dbReference type="EMBL" id="LBRB01000019">
    <property type="protein sequence ID" value="KKP88215.1"/>
    <property type="molecule type" value="Genomic_DNA"/>
</dbReference>
<dbReference type="Proteomes" id="UP000034316">
    <property type="component" value="Unassembled WGS sequence"/>
</dbReference>
<reference evidence="1 2" key="1">
    <citation type="journal article" date="2015" name="Nature">
        <title>rRNA introns, odd ribosomes, and small enigmatic genomes across a large radiation of phyla.</title>
        <authorList>
            <person name="Brown C.T."/>
            <person name="Hug L.A."/>
            <person name="Thomas B.C."/>
            <person name="Sharon I."/>
            <person name="Castelle C.J."/>
            <person name="Singh A."/>
            <person name="Wilkins M.J."/>
            <person name="Williams K.H."/>
            <person name="Banfield J.F."/>
        </authorList>
    </citation>
    <scope>NUCLEOTIDE SEQUENCE [LARGE SCALE GENOMIC DNA]</scope>
</reference>
<dbReference type="STRING" id="1618333.UR93_C0019G0010"/>
<name>A0A0G0FLG0_9BACT</name>
<proteinExistence type="predicted"/>
<dbReference type="AlphaFoldDB" id="A0A0G0FLG0"/>
<accession>A0A0G0FLG0</accession>
<evidence type="ECO:0000313" key="2">
    <source>
        <dbReference type="Proteomes" id="UP000034316"/>
    </source>
</evidence>
<protein>
    <submittedName>
        <fullName evidence="1">Uncharacterized protein</fullName>
    </submittedName>
</protein>
<organism evidence="1 2">
    <name type="scientific">Berkelbacteria bacterium GW2011_GWA2_35_9</name>
    <dbReference type="NCBI Taxonomy" id="1618333"/>
    <lineage>
        <taxon>Bacteria</taxon>
        <taxon>Candidatus Berkelbacteria</taxon>
    </lineage>
</organism>
<gene>
    <name evidence="1" type="ORF">UR93_C0019G0010</name>
</gene>
<sequence length="70" mass="7935">MNKGWKPDTEENPDSCPMCDKLVGDDKKAPIELRATSGQTACSWCYRTLPFTTSVNVKIFKYQEPQSNSF</sequence>
<evidence type="ECO:0000313" key="1">
    <source>
        <dbReference type="EMBL" id="KKP88215.1"/>
    </source>
</evidence>